<evidence type="ECO:0000313" key="3">
    <source>
        <dbReference type="Proteomes" id="UP000219329"/>
    </source>
</evidence>
<evidence type="ECO:0000256" key="1">
    <source>
        <dbReference type="SAM" id="SignalP"/>
    </source>
</evidence>
<reference evidence="2 3" key="1">
    <citation type="submission" date="2017-08" db="EMBL/GenBank/DDBJ databases">
        <title>Fine stratification of microbial communities through a metagenomic profile of the photic zone.</title>
        <authorList>
            <person name="Haro-Moreno J.M."/>
            <person name="Lopez-Perez M."/>
            <person name="De La Torre J."/>
            <person name="Picazo A."/>
            <person name="Camacho A."/>
            <person name="Rodriguez-Valera F."/>
        </authorList>
    </citation>
    <scope>NUCLEOTIDE SEQUENCE [LARGE SCALE GENOMIC DNA]</scope>
    <source>
        <strain evidence="2">MED-G28</strain>
    </source>
</reference>
<sequence>MMRNTSCLLPVVSFLISTSCLGQNENIDLTGVIDMHVHAGPDSRPRAMNDWEAVQMAENAGLRGVLLKNHFTMTADRAALAAQLVDSLLVFGGVALNRSVGGINPEAVRQMAAFSGGRGKVVWLPTFDSQFFITKEGITDPFVPVMKDGKPVKGLLEVFSLIAKNNLVLAMGHSSPQEVLALIPFARAEGVENILITHVFGQDASFSQIQQMAATGAIMELDWLAAYTDPLILNDYVEVIQSVGAESFIISSDFGQEGNPDHASGMRAFIAALRSREISQQQIDLMAKQNPAKLLGLD</sequence>
<dbReference type="Proteomes" id="UP000219329">
    <property type="component" value="Unassembled WGS sequence"/>
</dbReference>
<gene>
    <name evidence="2" type="ORF">CNF02_06365</name>
</gene>
<dbReference type="InterPro" id="IPR046249">
    <property type="entry name" value="DUF6282"/>
</dbReference>
<proteinExistence type="predicted"/>
<name>A0A2A5WCV2_9GAMM</name>
<accession>A0A2A5WCV2</accession>
<dbReference type="SUPFAM" id="SSF51556">
    <property type="entry name" value="Metallo-dependent hydrolases"/>
    <property type="match status" value="1"/>
</dbReference>
<evidence type="ECO:0000313" key="2">
    <source>
        <dbReference type="EMBL" id="PDH33976.1"/>
    </source>
</evidence>
<dbReference type="PROSITE" id="PS51257">
    <property type="entry name" value="PROKAR_LIPOPROTEIN"/>
    <property type="match status" value="1"/>
</dbReference>
<organism evidence="2 3">
    <name type="scientific">OM182 bacterium MED-G28</name>
    <dbReference type="NCBI Taxonomy" id="1986256"/>
    <lineage>
        <taxon>Bacteria</taxon>
        <taxon>Pseudomonadati</taxon>
        <taxon>Pseudomonadota</taxon>
        <taxon>Gammaproteobacteria</taxon>
        <taxon>OMG group</taxon>
        <taxon>OM182 clade</taxon>
    </lineage>
</organism>
<feature type="signal peptide" evidence="1">
    <location>
        <begin position="1"/>
        <end position="22"/>
    </location>
</feature>
<dbReference type="AlphaFoldDB" id="A0A2A5WCV2"/>
<protein>
    <recommendedName>
        <fullName evidence="4">Histidinol phosphatase</fullName>
    </recommendedName>
</protein>
<comment type="caution">
    <text evidence="2">The sequence shown here is derived from an EMBL/GenBank/DDBJ whole genome shotgun (WGS) entry which is preliminary data.</text>
</comment>
<keyword evidence="1" id="KW-0732">Signal</keyword>
<dbReference type="Gene3D" id="3.20.20.140">
    <property type="entry name" value="Metal-dependent hydrolases"/>
    <property type="match status" value="1"/>
</dbReference>
<dbReference type="EMBL" id="NTJZ01000005">
    <property type="protein sequence ID" value="PDH33976.1"/>
    <property type="molecule type" value="Genomic_DNA"/>
</dbReference>
<evidence type="ECO:0008006" key="4">
    <source>
        <dbReference type="Google" id="ProtNLM"/>
    </source>
</evidence>
<feature type="chain" id="PRO_5012020537" description="Histidinol phosphatase" evidence="1">
    <location>
        <begin position="23"/>
        <end position="298"/>
    </location>
</feature>
<dbReference type="InterPro" id="IPR032466">
    <property type="entry name" value="Metal_Hydrolase"/>
</dbReference>
<dbReference type="Pfam" id="PF19799">
    <property type="entry name" value="DUF6282"/>
    <property type="match status" value="1"/>
</dbReference>